<dbReference type="OMA" id="NCIYNTA"/>
<evidence type="ECO:0000313" key="1">
    <source>
        <dbReference type="EMBL" id="GAT96300.1"/>
    </source>
</evidence>
<dbReference type="EMBL" id="BDEQ01000001">
    <property type="protein sequence ID" value="GAT96300.1"/>
    <property type="molecule type" value="Genomic_DNA"/>
</dbReference>
<comment type="caution">
    <text evidence="1">The sequence shown here is derived from an EMBL/GenBank/DDBJ whole genome shotgun (WGS) entry which is preliminary data.</text>
</comment>
<dbReference type="AlphaFoldDB" id="A0A5K1TZ63"/>
<evidence type="ECO:0000313" key="2">
    <source>
        <dbReference type="Proteomes" id="UP000078387"/>
    </source>
</evidence>
<protein>
    <submittedName>
        <fullName evidence="1">Uncharacterized protein</fullName>
    </submittedName>
</protein>
<organism evidence="1 2">
    <name type="scientific">Entamoeba histolytica</name>
    <dbReference type="NCBI Taxonomy" id="5759"/>
    <lineage>
        <taxon>Eukaryota</taxon>
        <taxon>Amoebozoa</taxon>
        <taxon>Evosea</taxon>
        <taxon>Archamoebae</taxon>
        <taxon>Mastigamoebida</taxon>
        <taxon>Entamoebidae</taxon>
        <taxon>Entamoeba</taxon>
    </lineage>
</organism>
<dbReference type="SUPFAM" id="SSF56399">
    <property type="entry name" value="ADP-ribosylation"/>
    <property type="match status" value="1"/>
</dbReference>
<dbReference type="VEuPathDB" id="AmoebaDB:EHI7A_020000"/>
<gene>
    <name evidence="1" type="ORF">CL6EHI_139050</name>
</gene>
<proteinExistence type="predicted"/>
<dbReference type="Proteomes" id="UP000078387">
    <property type="component" value="Unassembled WGS sequence"/>
</dbReference>
<dbReference type="VEuPathDB" id="AmoebaDB:EHI5A_036020"/>
<accession>A0A5K1TZ63</accession>
<dbReference type="VEuPathDB" id="AmoebaDB:EHI8A_047930"/>
<reference evidence="1 2" key="1">
    <citation type="submission" date="2016-05" db="EMBL/GenBank/DDBJ databases">
        <title>First whole genome sequencing of Entamoeba histolytica HM1:IMSS-clone-6.</title>
        <authorList>
            <person name="Mukherjee Avik.K."/>
            <person name="Izumyama S."/>
            <person name="Nakada-Tsukui K."/>
            <person name="Nozaki T."/>
        </authorList>
    </citation>
    <scope>NUCLEOTIDE SEQUENCE [LARGE SCALE GENOMIC DNA]</scope>
    <source>
        <strain evidence="1 2">HM1:IMSS clone 6</strain>
    </source>
</reference>
<name>A0A5K1TZ63_ENTHI</name>
<sequence length="153" mass="17575">MIEFIPFHKNVQMMKVVGELEMTPEGVGCKINEFLMVMYYPCKSAEEMQSIEKNGFSMTEGKLGKGIYMYRTYKEAIEKNCDYLIFTRVTKGNYKDISVNELNTLDTNGLDRASLINGEEIIDCIYNTANIDIIAFIELAHDQEEVKQVNQTE</sequence>
<dbReference type="VEuPathDB" id="AmoebaDB:KM1_046050"/>
<dbReference type="VEuPathDB" id="AmoebaDB:EHI_139050"/>